<dbReference type="Proteomes" id="UP000284835">
    <property type="component" value="Unassembled WGS sequence"/>
</dbReference>
<organism evidence="6 9">
    <name type="scientific">Agathobacter rectalis</name>
    <dbReference type="NCBI Taxonomy" id="39491"/>
    <lineage>
        <taxon>Bacteria</taxon>
        <taxon>Bacillati</taxon>
        <taxon>Bacillota</taxon>
        <taxon>Clostridia</taxon>
        <taxon>Lachnospirales</taxon>
        <taxon>Lachnospiraceae</taxon>
        <taxon>Agathobacter</taxon>
    </lineage>
</organism>
<sequence>MDSTIEHIFEGNVRRGKAGGYHYECIKDTAGNIVNGTEVLINDLGVYKAQVEVNGIPKSGNGGYSTFFPKEKSPQDVIDSINEAYNNKVFVVGSKNSYIGISNNGLEIEMYINNNGKIISAFPKE</sequence>
<evidence type="ECO:0000313" key="12">
    <source>
        <dbReference type="Proteomes" id="UP000324325"/>
    </source>
</evidence>
<evidence type="ECO:0000313" key="7">
    <source>
        <dbReference type="EMBL" id="TYL50193.1"/>
    </source>
</evidence>
<dbReference type="InterPro" id="IPR029501">
    <property type="entry name" value="EndoU_bac"/>
</dbReference>
<protein>
    <submittedName>
        <fullName evidence="2">EndoU domain-containing protein</fullName>
    </submittedName>
</protein>
<reference evidence="2" key="4">
    <citation type="journal article" date="2020" name="Cell Host Microbe">
        <title>Functional and Genomic Variation between Human-Derived Isolates of Lachnospiraceae Reveals Inter- and Intra-Species Diversity.</title>
        <authorList>
            <person name="Sorbara M.T."/>
            <person name="Littmann E.R."/>
            <person name="Fontana E."/>
            <person name="Moody T.U."/>
            <person name="Kohout C.E."/>
            <person name="Gjonbalaj M."/>
            <person name="Eaton V."/>
            <person name="Seok R."/>
            <person name="Leiner I.M."/>
            <person name="Pamer E.G."/>
        </authorList>
    </citation>
    <scope>NUCLEOTIDE SEQUENCE</scope>
    <source>
        <strain evidence="2">MSK.17.79</strain>
    </source>
</reference>
<dbReference type="Proteomes" id="UP000285209">
    <property type="component" value="Unassembled WGS sequence"/>
</dbReference>
<evidence type="ECO:0000313" key="8">
    <source>
        <dbReference type="Proteomes" id="UP000283431"/>
    </source>
</evidence>
<dbReference type="Proteomes" id="UP001193670">
    <property type="component" value="Unassembled WGS sequence"/>
</dbReference>
<dbReference type="Proteomes" id="UP000324325">
    <property type="component" value="Unassembled WGS sequence"/>
</dbReference>
<dbReference type="EMBL" id="QSFB01000015">
    <property type="protein sequence ID" value="RHA11960.1"/>
    <property type="molecule type" value="Genomic_DNA"/>
</dbReference>
<dbReference type="Pfam" id="PF14436">
    <property type="entry name" value="EndoU_bacteria"/>
    <property type="match status" value="1"/>
</dbReference>
<evidence type="ECO:0000313" key="10">
    <source>
        <dbReference type="Proteomes" id="UP000285209"/>
    </source>
</evidence>
<dbReference type="EMBL" id="JAAILW010000046">
    <property type="protein sequence ID" value="NSC28522.1"/>
    <property type="molecule type" value="Genomic_DNA"/>
</dbReference>
<comment type="caution">
    <text evidence="6">The sequence shown here is derived from an EMBL/GenBank/DDBJ whole genome shotgun (WGS) entry which is preliminary data.</text>
</comment>
<evidence type="ECO:0000313" key="9">
    <source>
        <dbReference type="Proteomes" id="UP000284835"/>
    </source>
</evidence>
<reference evidence="7 12" key="2">
    <citation type="submission" date="2019-08" db="EMBL/GenBank/DDBJ databases">
        <authorList>
            <person name="Duncan S."/>
            <person name="Walker A."/>
        </authorList>
    </citation>
    <scope>NUCLEOTIDE SEQUENCE [LARGE SCALE GENOMIC DNA]</scope>
    <source>
        <strain evidence="7 12">L2-21</strain>
    </source>
</reference>
<reference evidence="7 12" key="3">
    <citation type="submission" date="2019-09" db="EMBL/GenBank/DDBJ databases">
        <title>Strain-level analysis of Eubacterium rectale using genomes from metagenomes.</title>
        <authorList>
            <person name="Karcher N."/>
            <person name="Segata N."/>
        </authorList>
    </citation>
    <scope>NUCLEOTIDE SEQUENCE [LARGE SCALE GENOMIC DNA]</scope>
    <source>
        <strain evidence="7 12">L2-21</strain>
    </source>
</reference>
<dbReference type="EMBL" id="QSEN01000074">
    <property type="protein sequence ID" value="RGZ71807.1"/>
    <property type="molecule type" value="Genomic_DNA"/>
</dbReference>
<evidence type="ECO:0000313" key="6">
    <source>
        <dbReference type="EMBL" id="RHD90096.1"/>
    </source>
</evidence>
<feature type="domain" description="Bacterial EndoU nuclease" evidence="1">
    <location>
        <begin position="4"/>
        <end position="124"/>
    </location>
</feature>
<proteinExistence type="predicted"/>
<dbReference type="EMBL" id="QSDV01000116">
    <property type="protein sequence ID" value="RGZ11274.1"/>
    <property type="molecule type" value="Genomic_DNA"/>
</dbReference>
<name>A0A414HRS4_9FIRM</name>
<dbReference type="Proteomes" id="UP000283431">
    <property type="component" value="Unassembled WGS sequence"/>
</dbReference>
<reference evidence="8 9" key="1">
    <citation type="submission" date="2018-08" db="EMBL/GenBank/DDBJ databases">
        <title>A genome reference for cultivated species of the human gut microbiota.</title>
        <authorList>
            <person name="Zou Y."/>
            <person name="Xue W."/>
            <person name="Luo G."/>
        </authorList>
    </citation>
    <scope>NUCLEOTIDE SEQUENCE [LARGE SCALE GENOMIC DNA]</scope>
    <source>
        <strain evidence="6 9">AM30-13AC</strain>
        <strain evidence="5 11">AM44-1AT</strain>
        <strain evidence="4 8">AM48-7</strain>
        <strain evidence="3 10">AM54-25XD</strain>
    </source>
</reference>
<dbReference type="Proteomes" id="UP000286341">
    <property type="component" value="Unassembled WGS sequence"/>
</dbReference>
<dbReference type="EMBL" id="VSTG01000051">
    <property type="protein sequence ID" value="TYL50193.1"/>
    <property type="molecule type" value="Genomic_DNA"/>
</dbReference>
<reference evidence="2" key="5">
    <citation type="submission" date="2020-02" db="EMBL/GenBank/DDBJ databases">
        <authorList>
            <person name="Littmann E."/>
            <person name="Sorbara M."/>
        </authorList>
    </citation>
    <scope>NUCLEOTIDE SEQUENCE</scope>
    <source>
        <strain evidence="2">MSK.17.79</strain>
    </source>
</reference>
<dbReference type="GO" id="GO:0004519">
    <property type="term" value="F:endonuclease activity"/>
    <property type="evidence" value="ECO:0007669"/>
    <property type="project" value="InterPro"/>
</dbReference>
<accession>A0A414HRS4</accession>
<dbReference type="AlphaFoldDB" id="A0A414HRS4"/>
<evidence type="ECO:0000313" key="2">
    <source>
        <dbReference type="EMBL" id="NSC28522.1"/>
    </source>
</evidence>
<dbReference type="EMBL" id="QSJS01000033">
    <property type="protein sequence ID" value="RHD90096.1"/>
    <property type="molecule type" value="Genomic_DNA"/>
</dbReference>
<gene>
    <name evidence="6" type="ORF">DW775_14930</name>
    <name evidence="5" type="ORF">DW948_10825</name>
    <name evidence="4" type="ORF">DW975_16380</name>
    <name evidence="3" type="ORF">DXA03_16660</name>
    <name evidence="7" type="ORF">FYL37_15955</name>
    <name evidence="2" type="ORF">G4319_14565</name>
</gene>
<evidence type="ECO:0000313" key="3">
    <source>
        <dbReference type="EMBL" id="RGZ11274.1"/>
    </source>
</evidence>
<evidence type="ECO:0000313" key="11">
    <source>
        <dbReference type="Proteomes" id="UP000286341"/>
    </source>
</evidence>
<evidence type="ECO:0000313" key="4">
    <source>
        <dbReference type="EMBL" id="RGZ71807.1"/>
    </source>
</evidence>
<evidence type="ECO:0000259" key="1">
    <source>
        <dbReference type="Pfam" id="PF14436"/>
    </source>
</evidence>
<evidence type="ECO:0000313" key="5">
    <source>
        <dbReference type="EMBL" id="RHA11960.1"/>
    </source>
</evidence>